<keyword evidence="4" id="KW-1185">Reference proteome</keyword>
<gene>
    <name evidence="3" type="ORF">DFH94DRAFT_21658</name>
</gene>
<dbReference type="InterPro" id="IPR011009">
    <property type="entry name" value="Kinase-like_dom_sf"/>
</dbReference>
<dbReference type="Gene3D" id="1.10.510.10">
    <property type="entry name" value="Transferase(Phosphotransferase) domain 1"/>
    <property type="match status" value="1"/>
</dbReference>
<feature type="domain" description="Mixed lineage kinase" evidence="2">
    <location>
        <begin position="47"/>
        <end position="143"/>
    </location>
</feature>
<dbReference type="Proteomes" id="UP000759537">
    <property type="component" value="Unassembled WGS sequence"/>
</dbReference>
<organism evidence="3 4">
    <name type="scientific">Russula ochroleuca</name>
    <dbReference type="NCBI Taxonomy" id="152965"/>
    <lineage>
        <taxon>Eukaryota</taxon>
        <taxon>Fungi</taxon>
        <taxon>Dikarya</taxon>
        <taxon>Basidiomycota</taxon>
        <taxon>Agaricomycotina</taxon>
        <taxon>Agaricomycetes</taxon>
        <taxon>Russulales</taxon>
        <taxon>Russulaceae</taxon>
        <taxon>Russula</taxon>
    </lineage>
</organism>
<dbReference type="EMBL" id="WHVB01000001">
    <property type="protein sequence ID" value="KAF8487289.1"/>
    <property type="molecule type" value="Genomic_DNA"/>
</dbReference>
<dbReference type="InterPro" id="IPR036537">
    <property type="entry name" value="Adaptor_Cbl_N_dom_sf"/>
</dbReference>
<evidence type="ECO:0000313" key="4">
    <source>
        <dbReference type="Proteomes" id="UP000759537"/>
    </source>
</evidence>
<dbReference type="Gene3D" id="1.20.930.20">
    <property type="entry name" value="Adaptor protein Cbl, N-terminal domain"/>
    <property type="match status" value="1"/>
</dbReference>
<dbReference type="InterPro" id="IPR054000">
    <property type="entry name" value="MLKL_N"/>
</dbReference>
<reference evidence="3" key="2">
    <citation type="journal article" date="2020" name="Nat. Commun.">
        <title>Large-scale genome sequencing of mycorrhizal fungi provides insights into the early evolution of symbiotic traits.</title>
        <authorList>
            <person name="Miyauchi S."/>
            <person name="Kiss E."/>
            <person name="Kuo A."/>
            <person name="Drula E."/>
            <person name="Kohler A."/>
            <person name="Sanchez-Garcia M."/>
            <person name="Morin E."/>
            <person name="Andreopoulos B."/>
            <person name="Barry K.W."/>
            <person name="Bonito G."/>
            <person name="Buee M."/>
            <person name="Carver A."/>
            <person name="Chen C."/>
            <person name="Cichocki N."/>
            <person name="Clum A."/>
            <person name="Culley D."/>
            <person name="Crous P.W."/>
            <person name="Fauchery L."/>
            <person name="Girlanda M."/>
            <person name="Hayes R.D."/>
            <person name="Keri Z."/>
            <person name="LaButti K."/>
            <person name="Lipzen A."/>
            <person name="Lombard V."/>
            <person name="Magnuson J."/>
            <person name="Maillard F."/>
            <person name="Murat C."/>
            <person name="Nolan M."/>
            <person name="Ohm R.A."/>
            <person name="Pangilinan J."/>
            <person name="Pereira M.F."/>
            <person name="Perotto S."/>
            <person name="Peter M."/>
            <person name="Pfister S."/>
            <person name="Riley R."/>
            <person name="Sitrit Y."/>
            <person name="Stielow J.B."/>
            <person name="Szollosi G."/>
            <person name="Zifcakova L."/>
            <person name="Stursova M."/>
            <person name="Spatafora J.W."/>
            <person name="Tedersoo L."/>
            <person name="Vaario L.M."/>
            <person name="Yamada A."/>
            <person name="Yan M."/>
            <person name="Wang P."/>
            <person name="Xu J."/>
            <person name="Bruns T."/>
            <person name="Baldrian P."/>
            <person name="Vilgalys R."/>
            <person name="Dunand C."/>
            <person name="Henrissat B."/>
            <person name="Grigoriev I.V."/>
            <person name="Hibbett D."/>
            <person name="Nagy L.G."/>
            <person name="Martin F.M."/>
        </authorList>
    </citation>
    <scope>NUCLEOTIDE SEQUENCE</scope>
    <source>
        <strain evidence="3">Prilba</strain>
    </source>
</reference>
<dbReference type="AlphaFoldDB" id="A0A9P5N772"/>
<evidence type="ECO:0000313" key="3">
    <source>
        <dbReference type="EMBL" id="KAF8487289.1"/>
    </source>
</evidence>
<sequence length="792" mass="86292">MALRAIRRSTGNNALDWMVTSAQIASNVSSMLSFPPTTAATTVLLSILQIIADIKMNQQDCVRLAQRAARLLVDVGRRMEGKWEDAPESLLENIREFEATLLSIHDFMLKAAQTKWISRLVAKTSIQDALMQFDQQLRDAAMSFQVSSLIEIHYAIGTMGGASSNDTRGITNGDIVASPIESSETLPSLSGSTLECSISSLEVVERSCGSTESLLSSFTLVEADPEALEPGSESPPPPPDATPIPTEEEEFLACMNGDTDEFGFRRYHQSDVIVRKANRKAVGWFSGTSEAQAGGQKMTIKRYDVAKDLALKQWVRDIKMLRNLHHENLPQIVGYSDGKAQTPFILLASVQSRDLASAMRSALTTCSLADCASLILRTYRDIASAISHAQQQLSLSENDAQDFIDHATYSIDSDNNVIVGLPPPREGWVTGRSYCLEESLAERALHYLKELMNAEEAALQAGSCQTSTSLNKYKQLKGLLHSLLPRRREGAGLCPELEDLLDDADEDNPLTLRALRALCIEQSRHDQTWHSRAPVGALTAGDYGYIPEGSTDFANFVRLGNIQDGEDGKGKGMMEVMGKTHGTMLMRSSGFGSIPQRQPANAFLLPDEMECWPVALPPRGNATVFVHHETGLASVNDAWQFLIARGSSLASTHGIKPQDIILVTRSLRIDDHRVEDWRPSALPLVPGGGRPSGFGPTAFGAPAFPQHGGFGGAPAFPHHHGFGAQAQALSIPSVVYLITSSRPDFAAYITDDPMGRPRPRPTGSTSWCFSCRSGYPVGYVDYIQLDAEDVES</sequence>
<dbReference type="CDD" id="cd21037">
    <property type="entry name" value="MLKL_NTD"/>
    <property type="match status" value="1"/>
</dbReference>
<dbReference type="OrthoDB" id="3268478at2759"/>
<dbReference type="SUPFAM" id="SSF56112">
    <property type="entry name" value="Protein kinase-like (PK-like)"/>
    <property type="match status" value="1"/>
</dbReference>
<reference evidence="3" key="1">
    <citation type="submission" date="2019-10" db="EMBL/GenBank/DDBJ databases">
        <authorList>
            <consortium name="DOE Joint Genome Institute"/>
            <person name="Kuo A."/>
            <person name="Miyauchi S."/>
            <person name="Kiss E."/>
            <person name="Drula E."/>
            <person name="Kohler A."/>
            <person name="Sanchez-Garcia M."/>
            <person name="Andreopoulos B."/>
            <person name="Barry K.W."/>
            <person name="Bonito G."/>
            <person name="Buee M."/>
            <person name="Carver A."/>
            <person name="Chen C."/>
            <person name="Cichocki N."/>
            <person name="Clum A."/>
            <person name="Culley D."/>
            <person name="Crous P.W."/>
            <person name="Fauchery L."/>
            <person name="Girlanda M."/>
            <person name="Hayes R."/>
            <person name="Keri Z."/>
            <person name="LaButti K."/>
            <person name="Lipzen A."/>
            <person name="Lombard V."/>
            <person name="Magnuson J."/>
            <person name="Maillard F."/>
            <person name="Morin E."/>
            <person name="Murat C."/>
            <person name="Nolan M."/>
            <person name="Ohm R."/>
            <person name="Pangilinan J."/>
            <person name="Pereira M."/>
            <person name="Perotto S."/>
            <person name="Peter M."/>
            <person name="Riley R."/>
            <person name="Sitrit Y."/>
            <person name="Stielow B."/>
            <person name="Szollosi G."/>
            <person name="Zifcakova L."/>
            <person name="Stursova M."/>
            <person name="Spatafora J.W."/>
            <person name="Tedersoo L."/>
            <person name="Vaario L.-M."/>
            <person name="Yamada A."/>
            <person name="Yan M."/>
            <person name="Wang P."/>
            <person name="Xu J."/>
            <person name="Bruns T."/>
            <person name="Baldrian P."/>
            <person name="Vilgalys R."/>
            <person name="Henrissat B."/>
            <person name="Grigoriev I.V."/>
            <person name="Hibbett D."/>
            <person name="Nagy L.G."/>
            <person name="Martin F.M."/>
        </authorList>
    </citation>
    <scope>NUCLEOTIDE SEQUENCE</scope>
    <source>
        <strain evidence="3">Prilba</strain>
    </source>
</reference>
<name>A0A9P5N772_9AGAM</name>
<accession>A0A9P5N772</accession>
<comment type="caution">
    <text evidence="3">The sequence shown here is derived from an EMBL/GenBank/DDBJ whole genome shotgun (WGS) entry which is preliminary data.</text>
</comment>
<protein>
    <recommendedName>
        <fullName evidence="2">Mixed lineage kinase domain-containing protein</fullName>
    </recommendedName>
</protein>
<evidence type="ECO:0000256" key="1">
    <source>
        <dbReference type="SAM" id="MobiDB-lite"/>
    </source>
</evidence>
<dbReference type="Pfam" id="PF22215">
    <property type="entry name" value="MLKL_N"/>
    <property type="match status" value="1"/>
</dbReference>
<proteinExistence type="predicted"/>
<dbReference type="InterPro" id="IPR059179">
    <property type="entry name" value="MLKL-like_MCAfunc"/>
</dbReference>
<dbReference type="GO" id="GO:0007166">
    <property type="term" value="P:cell surface receptor signaling pathway"/>
    <property type="evidence" value="ECO:0007669"/>
    <property type="project" value="InterPro"/>
</dbReference>
<feature type="compositionally biased region" description="Pro residues" evidence="1">
    <location>
        <begin position="233"/>
        <end position="242"/>
    </location>
</feature>
<evidence type="ECO:0000259" key="2">
    <source>
        <dbReference type="Pfam" id="PF22215"/>
    </source>
</evidence>
<feature type="region of interest" description="Disordered" evidence="1">
    <location>
        <begin position="225"/>
        <end position="245"/>
    </location>
</feature>